<proteinExistence type="predicted"/>
<accession>A0A4Q2JQQ8</accession>
<sequence>MGKFIYNSSPREIEIDDRTLAHLRVAILNKLRRSESFAMTWDHGVENGSGRTTFWLHDSVPLQFVFSGNRPPVLNRLWIEQMLLSANSTAGLHFVPEPPESEQFEGVE</sequence>
<dbReference type="OrthoDB" id="5123855at2"/>
<dbReference type="Pfam" id="PF25355">
    <property type="entry name" value="DUF7882"/>
    <property type="match status" value="1"/>
</dbReference>
<keyword evidence="2" id="KW-0436">Ligase</keyword>
<protein>
    <submittedName>
        <fullName evidence="2">ATP-dependent DNA ligase</fullName>
    </submittedName>
</protein>
<evidence type="ECO:0000259" key="1">
    <source>
        <dbReference type="Pfam" id="PF25355"/>
    </source>
</evidence>
<dbReference type="EMBL" id="SDPO01000002">
    <property type="protein sequence ID" value="RXZ49089.1"/>
    <property type="molecule type" value="Genomic_DNA"/>
</dbReference>
<evidence type="ECO:0000313" key="2">
    <source>
        <dbReference type="EMBL" id="RXZ49089.1"/>
    </source>
</evidence>
<name>A0A4Q2JQQ8_9MICO</name>
<organism evidence="2 3">
    <name type="scientific">Agromyces fucosus</name>
    <dbReference type="NCBI Taxonomy" id="41985"/>
    <lineage>
        <taxon>Bacteria</taxon>
        <taxon>Bacillati</taxon>
        <taxon>Actinomycetota</taxon>
        <taxon>Actinomycetes</taxon>
        <taxon>Micrococcales</taxon>
        <taxon>Microbacteriaceae</taxon>
        <taxon>Agromyces</taxon>
    </lineage>
</organism>
<dbReference type="AlphaFoldDB" id="A0A4Q2JQQ8"/>
<dbReference type="RefSeq" id="WP_056006222.1">
    <property type="nucleotide sequence ID" value="NZ_SDPO01000002.1"/>
</dbReference>
<feature type="domain" description="DUF7882" evidence="1">
    <location>
        <begin position="1"/>
        <end position="97"/>
    </location>
</feature>
<dbReference type="GO" id="GO:0016874">
    <property type="term" value="F:ligase activity"/>
    <property type="evidence" value="ECO:0007669"/>
    <property type="project" value="UniProtKB-KW"/>
</dbReference>
<reference evidence="2 3" key="1">
    <citation type="submission" date="2019-01" db="EMBL/GenBank/DDBJ databases">
        <authorList>
            <person name="Li J."/>
        </authorList>
    </citation>
    <scope>NUCLEOTIDE SEQUENCE [LARGE SCALE GENOMIC DNA]</scope>
    <source>
        <strain evidence="2 3">CCUG 35506</strain>
    </source>
</reference>
<dbReference type="Proteomes" id="UP000292935">
    <property type="component" value="Unassembled WGS sequence"/>
</dbReference>
<evidence type="ECO:0000313" key="3">
    <source>
        <dbReference type="Proteomes" id="UP000292935"/>
    </source>
</evidence>
<keyword evidence="3" id="KW-1185">Reference proteome</keyword>
<gene>
    <name evidence="2" type="ORF">ESP57_09055</name>
</gene>
<dbReference type="InterPro" id="IPR057204">
    <property type="entry name" value="DUF7882"/>
</dbReference>
<comment type="caution">
    <text evidence="2">The sequence shown here is derived from an EMBL/GenBank/DDBJ whole genome shotgun (WGS) entry which is preliminary data.</text>
</comment>